<evidence type="ECO:0000313" key="3">
    <source>
        <dbReference type="Proteomes" id="UP000314294"/>
    </source>
</evidence>
<reference evidence="2 3" key="1">
    <citation type="submission" date="2019-03" db="EMBL/GenBank/DDBJ databases">
        <title>First draft genome of Liparis tanakae, snailfish: a comprehensive survey of snailfish specific genes.</title>
        <authorList>
            <person name="Kim W."/>
            <person name="Song I."/>
            <person name="Jeong J.-H."/>
            <person name="Kim D."/>
            <person name="Kim S."/>
            <person name="Ryu S."/>
            <person name="Song J.Y."/>
            <person name="Lee S.K."/>
        </authorList>
    </citation>
    <scope>NUCLEOTIDE SEQUENCE [LARGE SCALE GENOMIC DNA]</scope>
    <source>
        <tissue evidence="2">Muscle</tissue>
    </source>
</reference>
<proteinExistence type="predicted"/>
<feature type="compositionally biased region" description="Basic and acidic residues" evidence="1">
    <location>
        <begin position="1"/>
        <end position="14"/>
    </location>
</feature>
<gene>
    <name evidence="2" type="ORF">EYF80_030509</name>
</gene>
<name>A0A4Z2H165_9TELE</name>
<comment type="caution">
    <text evidence="2">The sequence shown here is derived from an EMBL/GenBank/DDBJ whole genome shotgun (WGS) entry which is preliminary data.</text>
</comment>
<evidence type="ECO:0000256" key="1">
    <source>
        <dbReference type="SAM" id="MobiDB-lite"/>
    </source>
</evidence>
<protein>
    <submittedName>
        <fullName evidence="2">Uncharacterized protein</fullName>
    </submittedName>
</protein>
<organism evidence="2 3">
    <name type="scientific">Liparis tanakae</name>
    <name type="common">Tanaka's snailfish</name>
    <dbReference type="NCBI Taxonomy" id="230148"/>
    <lineage>
        <taxon>Eukaryota</taxon>
        <taxon>Metazoa</taxon>
        <taxon>Chordata</taxon>
        <taxon>Craniata</taxon>
        <taxon>Vertebrata</taxon>
        <taxon>Euteleostomi</taxon>
        <taxon>Actinopterygii</taxon>
        <taxon>Neopterygii</taxon>
        <taxon>Teleostei</taxon>
        <taxon>Neoteleostei</taxon>
        <taxon>Acanthomorphata</taxon>
        <taxon>Eupercaria</taxon>
        <taxon>Perciformes</taxon>
        <taxon>Cottioidei</taxon>
        <taxon>Cottales</taxon>
        <taxon>Liparidae</taxon>
        <taxon>Liparis</taxon>
    </lineage>
</organism>
<sequence length="87" mass="9268">MKEMTQSSDDKPRPLTDAMGESPPALSAGPHMENQASGPLGTDVCSPLDSSQQSATEAVQEPGATHDTLQPQVIHTWKQRETTLLIG</sequence>
<feature type="compositionally biased region" description="Polar residues" evidence="1">
    <location>
        <begin position="48"/>
        <end position="57"/>
    </location>
</feature>
<dbReference type="Proteomes" id="UP000314294">
    <property type="component" value="Unassembled WGS sequence"/>
</dbReference>
<dbReference type="AlphaFoldDB" id="A0A4Z2H165"/>
<dbReference type="EMBL" id="SRLO01000359">
    <property type="protein sequence ID" value="TNN59321.1"/>
    <property type="molecule type" value="Genomic_DNA"/>
</dbReference>
<keyword evidence="3" id="KW-1185">Reference proteome</keyword>
<accession>A0A4Z2H165</accession>
<evidence type="ECO:0000313" key="2">
    <source>
        <dbReference type="EMBL" id="TNN59321.1"/>
    </source>
</evidence>
<feature type="region of interest" description="Disordered" evidence="1">
    <location>
        <begin position="1"/>
        <end position="74"/>
    </location>
</feature>